<gene>
    <name evidence="2" type="ORF">K450DRAFT_230275</name>
</gene>
<dbReference type="InterPro" id="IPR000535">
    <property type="entry name" value="MSP_dom"/>
</dbReference>
<comment type="caution">
    <text evidence="2">The sequence shown here is derived from an EMBL/GenBank/DDBJ whole genome shotgun (WGS) entry which is preliminary data.</text>
</comment>
<feature type="domain" description="MSP" evidence="1">
    <location>
        <begin position="1"/>
        <end position="116"/>
    </location>
</feature>
<dbReference type="Pfam" id="PF00635">
    <property type="entry name" value="Motile_Sperm"/>
    <property type="match status" value="1"/>
</dbReference>
<dbReference type="GeneID" id="75912573"/>
<accession>A0AAD5EDP1</accession>
<reference evidence="2" key="2">
    <citation type="journal article" date="2022" name="Proc. Natl. Acad. Sci. U.S.A.">
        <title>Diploid-dominant life cycles characterize the early evolution of Fungi.</title>
        <authorList>
            <person name="Amses K.R."/>
            <person name="Simmons D.R."/>
            <person name="Longcore J.E."/>
            <person name="Mondo S.J."/>
            <person name="Seto K."/>
            <person name="Jeronimo G.H."/>
            <person name="Bonds A.E."/>
            <person name="Quandt C.A."/>
            <person name="Davis W.J."/>
            <person name="Chang Y."/>
            <person name="Federici B.A."/>
            <person name="Kuo A."/>
            <person name="LaButti K."/>
            <person name="Pangilinan J."/>
            <person name="Andreopoulos W."/>
            <person name="Tritt A."/>
            <person name="Riley R."/>
            <person name="Hundley H."/>
            <person name="Johnson J."/>
            <person name="Lipzen A."/>
            <person name="Barry K."/>
            <person name="Lang B.F."/>
            <person name="Cuomo C.A."/>
            <person name="Buchler N.E."/>
            <person name="Grigoriev I.V."/>
            <person name="Spatafora J.W."/>
            <person name="Stajich J.E."/>
            <person name="James T.Y."/>
        </authorList>
    </citation>
    <scope>NUCLEOTIDE SEQUENCE</scope>
    <source>
        <strain evidence="2">AG</strain>
    </source>
</reference>
<evidence type="ECO:0000313" key="2">
    <source>
        <dbReference type="EMBL" id="KAI8581991.1"/>
    </source>
</evidence>
<organism evidence="2 3">
    <name type="scientific">Umbelopsis ramanniana AG</name>
    <dbReference type="NCBI Taxonomy" id="1314678"/>
    <lineage>
        <taxon>Eukaryota</taxon>
        <taxon>Fungi</taxon>
        <taxon>Fungi incertae sedis</taxon>
        <taxon>Mucoromycota</taxon>
        <taxon>Mucoromycotina</taxon>
        <taxon>Umbelopsidomycetes</taxon>
        <taxon>Umbelopsidales</taxon>
        <taxon>Umbelopsidaceae</taxon>
        <taxon>Umbelopsis</taxon>
    </lineage>
</organism>
<protein>
    <recommendedName>
        <fullName evidence="1">MSP domain-containing protein</fullName>
    </recommendedName>
</protein>
<dbReference type="InterPro" id="IPR013783">
    <property type="entry name" value="Ig-like_fold"/>
</dbReference>
<reference evidence="2" key="1">
    <citation type="submission" date="2021-06" db="EMBL/GenBank/DDBJ databases">
        <authorList>
            <consortium name="DOE Joint Genome Institute"/>
            <person name="Mondo S.J."/>
            <person name="Amses K.R."/>
            <person name="Simmons D.R."/>
            <person name="Longcore J.E."/>
            <person name="Seto K."/>
            <person name="Alves G.H."/>
            <person name="Bonds A.E."/>
            <person name="Quandt C.A."/>
            <person name="Davis W.J."/>
            <person name="Chang Y."/>
            <person name="Letcher P.M."/>
            <person name="Powell M.J."/>
            <person name="Kuo A."/>
            <person name="Labutti K."/>
            <person name="Pangilinan J."/>
            <person name="Andreopoulos W."/>
            <person name="Tritt A."/>
            <person name="Riley R."/>
            <person name="Hundley H."/>
            <person name="Johnson J."/>
            <person name="Lipzen A."/>
            <person name="Barry K."/>
            <person name="Berbee M.L."/>
            <person name="Buchler N.E."/>
            <person name="Grigoriev I.V."/>
            <person name="Spatafora J.W."/>
            <person name="Stajich J.E."/>
            <person name="James T.Y."/>
        </authorList>
    </citation>
    <scope>NUCLEOTIDE SEQUENCE</scope>
    <source>
        <strain evidence="2">AG</strain>
    </source>
</reference>
<proteinExistence type="predicted"/>
<dbReference type="Gene3D" id="2.60.40.10">
    <property type="entry name" value="Immunoglobulins"/>
    <property type="match status" value="1"/>
</dbReference>
<evidence type="ECO:0000313" key="3">
    <source>
        <dbReference type="Proteomes" id="UP001206595"/>
    </source>
</evidence>
<dbReference type="EMBL" id="MU620903">
    <property type="protein sequence ID" value="KAI8581991.1"/>
    <property type="molecule type" value="Genomic_DNA"/>
</dbReference>
<dbReference type="AlphaFoldDB" id="A0AAD5EDP1"/>
<name>A0AAD5EDP1_UMBRA</name>
<sequence>MTSDSMAAFPRYRRHIIDIRSGVERLQIMNPTNGYLAFSFRSLNEQSWTVFPSSGIIEPTANATIEIKIKNLTKFSNRTYQFKLQWIEVKRTGLIANYVEKNKQQFSLERTPSNLLSILLAQDLHEESMIQERLLCVNLSTNIKDEYLKQASSASSVRRYQLKAVPQSASRNVELNAALPILFSTTRPSGKTSILSLRNVAKDSILVYKILVYGKQRPLFSVHNSWGIIQPDSRTTIQFKSHGDTGIKTQGGLFKMLWCLIPLKGEIGEWIGENVHNNSHQLQEIQARFPGVRVNTAMLRTTLLADNAEAQMDDRHVAKDIKSSPKTNSNRKLVLKCVMGKSLGIYQWQ</sequence>
<keyword evidence="3" id="KW-1185">Reference proteome</keyword>
<dbReference type="RefSeq" id="XP_051446995.1">
    <property type="nucleotide sequence ID" value="XM_051587226.1"/>
</dbReference>
<evidence type="ECO:0000259" key="1">
    <source>
        <dbReference type="PROSITE" id="PS50202"/>
    </source>
</evidence>
<dbReference type="PROSITE" id="PS50202">
    <property type="entry name" value="MSP"/>
    <property type="match status" value="1"/>
</dbReference>
<dbReference type="InterPro" id="IPR008962">
    <property type="entry name" value="PapD-like_sf"/>
</dbReference>
<dbReference type="Proteomes" id="UP001206595">
    <property type="component" value="Unassembled WGS sequence"/>
</dbReference>
<dbReference type="SUPFAM" id="SSF49354">
    <property type="entry name" value="PapD-like"/>
    <property type="match status" value="1"/>
</dbReference>